<protein>
    <submittedName>
        <fullName evidence="2">Uncharacterized protein</fullName>
    </submittedName>
</protein>
<feature type="region of interest" description="Disordered" evidence="1">
    <location>
        <begin position="71"/>
        <end position="118"/>
    </location>
</feature>
<sequence>MQFVNRYRPSRPGNLQIGKLRFDRRDPGNGNQRDFAPVPIRRSLQPNREIQCFSGFNLRLVDALPYHRERTAGGRRKLRQSQYPPPESRQSGDFHPIVTRPNQPTYINRTRFPETQNHDAPAIRGHRFRRHRLPCSGLEHAQFRRRAFFSDELECHRGQFHRINPAHFKKRVAIQCFRLKKGVGVLVEHHRPVMMGRIGGGRNDDRAPGARLQQVAGRNQSRGFIKIRSAGGSGLSRRDGLPRCFTAFQVADFRTNRIRSGAKRSAQGQKFDRLVPYFIAFGGRFFLAIDQQSQFFLIPDHPQMQRLFRFFVP</sequence>
<organism evidence="2">
    <name type="scientific">bioreactor metagenome</name>
    <dbReference type="NCBI Taxonomy" id="1076179"/>
    <lineage>
        <taxon>unclassified sequences</taxon>
        <taxon>metagenomes</taxon>
        <taxon>ecological metagenomes</taxon>
    </lineage>
</organism>
<evidence type="ECO:0000313" key="2">
    <source>
        <dbReference type="EMBL" id="MPM86048.1"/>
    </source>
</evidence>
<reference evidence="2" key="1">
    <citation type="submission" date="2019-08" db="EMBL/GenBank/DDBJ databases">
        <authorList>
            <person name="Kucharzyk K."/>
            <person name="Murdoch R.W."/>
            <person name="Higgins S."/>
            <person name="Loffler F."/>
        </authorList>
    </citation>
    <scope>NUCLEOTIDE SEQUENCE</scope>
</reference>
<proteinExistence type="predicted"/>
<evidence type="ECO:0000256" key="1">
    <source>
        <dbReference type="SAM" id="MobiDB-lite"/>
    </source>
</evidence>
<gene>
    <name evidence="2" type="ORF">SDC9_133131</name>
</gene>
<comment type="caution">
    <text evidence="2">The sequence shown here is derived from an EMBL/GenBank/DDBJ whole genome shotgun (WGS) entry which is preliminary data.</text>
</comment>
<name>A0A645DAE9_9ZZZZ</name>
<dbReference type="AlphaFoldDB" id="A0A645DAE9"/>
<feature type="region of interest" description="Disordered" evidence="1">
    <location>
        <begin position="1"/>
        <end position="37"/>
    </location>
</feature>
<dbReference type="EMBL" id="VSSQ01034183">
    <property type="protein sequence ID" value="MPM86048.1"/>
    <property type="molecule type" value="Genomic_DNA"/>
</dbReference>
<accession>A0A645DAE9</accession>